<dbReference type="Pfam" id="PF11259">
    <property type="entry name" value="DUF3060"/>
    <property type="match status" value="1"/>
</dbReference>
<evidence type="ECO:0000256" key="1">
    <source>
        <dbReference type="SAM" id="MobiDB-lite"/>
    </source>
</evidence>
<organism evidence="3 4">
    <name type="scientific">Galactobacter valiniphilus</name>
    <dbReference type="NCBI Taxonomy" id="2676122"/>
    <lineage>
        <taxon>Bacteria</taxon>
        <taxon>Bacillati</taxon>
        <taxon>Actinomycetota</taxon>
        <taxon>Actinomycetes</taxon>
        <taxon>Micrococcales</taxon>
        <taxon>Micrococcaceae</taxon>
        <taxon>Galactobacter</taxon>
    </lineage>
</organism>
<gene>
    <name evidence="3" type="ORF">DWB68_14305</name>
</gene>
<dbReference type="PROSITE" id="PS51257">
    <property type="entry name" value="PROKAR_LIPOPROTEIN"/>
    <property type="match status" value="1"/>
</dbReference>
<evidence type="ECO:0000313" key="4">
    <source>
        <dbReference type="Proteomes" id="UP000265419"/>
    </source>
</evidence>
<keyword evidence="2" id="KW-0732">Signal</keyword>
<feature type="region of interest" description="Disordered" evidence="1">
    <location>
        <begin position="207"/>
        <end position="230"/>
    </location>
</feature>
<name>A0A399J6P2_9MICC</name>
<feature type="compositionally biased region" description="Low complexity" evidence="1">
    <location>
        <begin position="92"/>
        <end position="104"/>
    </location>
</feature>
<reference evidence="3 4" key="1">
    <citation type="submission" date="2018-07" db="EMBL/GenBank/DDBJ databases">
        <title>Arthrobacter sp. nov., isolated from raw cow's milk with high bacterial count.</title>
        <authorList>
            <person name="Hahne J."/>
            <person name="Isele D."/>
            <person name="Lipski A."/>
        </authorList>
    </citation>
    <scope>NUCLEOTIDE SEQUENCE [LARGE SCALE GENOMIC DNA]</scope>
    <source>
        <strain evidence="3 4">JZ R-35</strain>
    </source>
</reference>
<dbReference type="RefSeq" id="WP_119425795.1">
    <property type="nucleotide sequence ID" value="NZ_QQXK01000036.1"/>
</dbReference>
<feature type="chain" id="PRO_5017362340" evidence="2">
    <location>
        <begin position="28"/>
        <end position="230"/>
    </location>
</feature>
<dbReference type="EMBL" id="QQXK01000036">
    <property type="protein sequence ID" value="RII41121.1"/>
    <property type="molecule type" value="Genomic_DNA"/>
</dbReference>
<accession>A0A399J6P2</accession>
<feature type="signal peptide" evidence="2">
    <location>
        <begin position="1"/>
        <end position="27"/>
    </location>
</feature>
<dbReference type="AlphaFoldDB" id="A0A399J6P2"/>
<evidence type="ECO:0000313" key="3">
    <source>
        <dbReference type="EMBL" id="RII41121.1"/>
    </source>
</evidence>
<feature type="compositionally biased region" description="Gly residues" evidence="1">
    <location>
        <begin position="105"/>
        <end position="114"/>
    </location>
</feature>
<proteinExistence type="predicted"/>
<dbReference type="InterPro" id="IPR021417">
    <property type="entry name" value="DUF3060"/>
</dbReference>
<evidence type="ECO:0000256" key="2">
    <source>
        <dbReference type="SAM" id="SignalP"/>
    </source>
</evidence>
<protein>
    <submittedName>
        <fullName evidence="3">DUF3060 domain-containing protein</fullName>
    </submittedName>
</protein>
<comment type="caution">
    <text evidence="3">The sequence shown here is derived from an EMBL/GenBank/DDBJ whole genome shotgun (WGS) entry which is preliminary data.</text>
</comment>
<feature type="region of interest" description="Disordered" evidence="1">
    <location>
        <begin position="92"/>
        <end position="117"/>
    </location>
</feature>
<feature type="compositionally biased region" description="Polar residues" evidence="1">
    <location>
        <begin position="211"/>
        <end position="224"/>
    </location>
</feature>
<keyword evidence="4" id="KW-1185">Reference proteome</keyword>
<dbReference type="Proteomes" id="UP000265419">
    <property type="component" value="Unassembled WGS sequence"/>
</dbReference>
<sequence>MKKTSHILSAAAVLALGATSLVGCVSAGDGKTGVSVGSDGAVISAPGVTVSGGADGAKVEARDATVSAGSDGASIAASESTEGVADITPEATASGAAEASATDGASGGAAGESGGPLPLHIGWEELVTEEVECTGGVATVETTGAIVKLLQPCKRVVVDATGATVVLTQPVDTLEISGSGNTVAGAKLTSVEITGTGNTVAYAGTKPSVDDQGTGSVVSATPIQLPNAAG</sequence>